<sequence length="106" mass="11331">MTDSERELMMAVNAVLLSGKRQVELERARLQAAVDALTGEGPATLRVLRERAVDLLAGRGDLAALRVALLAYAQSVTETIRSQTAFRPSRTVVPTSAAVIAGLIED</sequence>
<dbReference type="Proteomes" id="UP001244552">
    <property type="component" value="Unassembled WGS sequence"/>
</dbReference>
<proteinExistence type="predicted"/>
<evidence type="ECO:0000313" key="1">
    <source>
        <dbReference type="EMBL" id="MDQ0537154.1"/>
    </source>
</evidence>
<gene>
    <name evidence="1" type="ORF">QO018_006054</name>
</gene>
<reference evidence="1 2" key="1">
    <citation type="submission" date="2023-07" db="EMBL/GenBank/DDBJ databases">
        <title>Genomic Encyclopedia of Type Strains, Phase IV (KMG-IV): sequencing the most valuable type-strain genomes for metagenomic binning, comparative biology and taxonomic classification.</title>
        <authorList>
            <person name="Goeker M."/>
        </authorList>
    </citation>
    <scope>NUCLEOTIDE SEQUENCE [LARGE SCALE GENOMIC DNA]</scope>
    <source>
        <strain evidence="1 2">DSM 19922</strain>
    </source>
</reference>
<protein>
    <submittedName>
        <fullName evidence="1">Uncharacterized protein</fullName>
    </submittedName>
</protein>
<accession>A0ABU0MV02</accession>
<evidence type="ECO:0000313" key="2">
    <source>
        <dbReference type="Proteomes" id="UP001244552"/>
    </source>
</evidence>
<dbReference type="RefSeq" id="WP_209990799.1">
    <property type="nucleotide sequence ID" value="NZ_JAGINO010000037.1"/>
</dbReference>
<name>A0ABU0MV02_9PROT</name>
<dbReference type="EMBL" id="JAUSVU010000039">
    <property type="protein sequence ID" value="MDQ0537154.1"/>
    <property type="molecule type" value="Genomic_DNA"/>
</dbReference>
<comment type="caution">
    <text evidence="1">The sequence shown here is derived from an EMBL/GenBank/DDBJ whole genome shotgun (WGS) entry which is preliminary data.</text>
</comment>
<organism evidence="1 2">
    <name type="scientific">Azospirillum picis</name>
    <dbReference type="NCBI Taxonomy" id="488438"/>
    <lineage>
        <taxon>Bacteria</taxon>
        <taxon>Pseudomonadati</taxon>
        <taxon>Pseudomonadota</taxon>
        <taxon>Alphaproteobacteria</taxon>
        <taxon>Rhodospirillales</taxon>
        <taxon>Azospirillaceae</taxon>
        <taxon>Azospirillum</taxon>
    </lineage>
</organism>
<keyword evidence="2" id="KW-1185">Reference proteome</keyword>